<comment type="caution">
    <text evidence="1">The sequence shown here is derived from an EMBL/GenBank/DDBJ whole genome shotgun (WGS) entry which is preliminary data.</text>
</comment>
<reference evidence="1 2" key="1">
    <citation type="submission" date="2023-07" db="EMBL/GenBank/DDBJ databases">
        <authorList>
            <person name="Girao M."/>
            <person name="Carvalho M.F."/>
        </authorList>
    </citation>
    <scope>NUCLEOTIDE SEQUENCE [LARGE SCALE GENOMIC DNA]</scope>
    <source>
        <strain evidence="1 2">YIM65754</strain>
    </source>
</reference>
<dbReference type="RefSeq" id="WP_330133486.1">
    <property type="nucleotide sequence ID" value="NZ_JAUTXY010000004.1"/>
</dbReference>
<dbReference type="Proteomes" id="UP001336020">
    <property type="component" value="Unassembled WGS sequence"/>
</dbReference>
<accession>A0ABU7L9P3</accession>
<evidence type="ECO:0000313" key="1">
    <source>
        <dbReference type="EMBL" id="MEE2058266.1"/>
    </source>
</evidence>
<gene>
    <name evidence="1" type="ORF">Q7514_12110</name>
</gene>
<evidence type="ECO:0000313" key="2">
    <source>
        <dbReference type="Proteomes" id="UP001336020"/>
    </source>
</evidence>
<proteinExistence type="predicted"/>
<sequence>MRQDKRIPNGAANALAAAHSDLLALAQHWVSHLSPGATFTAAQMALYLPPYADDKPCRRGALVRELQRRGYIEFHGYGPRAADDDWDAPARVWRRTDVRVDDRGAA</sequence>
<protein>
    <submittedName>
        <fullName evidence="1">Uncharacterized protein</fullName>
    </submittedName>
</protein>
<keyword evidence="2" id="KW-1185">Reference proteome</keyword>
<name>A0ABU7L9P3_9NOCA</name>
<dbReference type="EMBL" id="JAUTXY010000004">
    <property type="protein sequence ID" value="MEE2058266.1"/>
    <property type="molecule type" value="Genomic_DNA"/>
</dbReference>
<organism evidence="1 2">
    <name type="scientific">Rhodococcus artemisiae</name>
    <dbReference type="NCBI Taxonomy" id="714159"/>
    <lineage>
        <taxon>Bacteria</taxon>
        <taxon>Bacillati</taxon>
        <taxon>Actinomycetota</taxon>
        <taxon>Actinomycetes</taxon>
        <taxon>Mycobacteriales</taxon>
        <taxon>Nocardiaceae</taxon>
        <taxon>Rhodococcus</taxon>
    </lineage>
</organism>